<protein>
    <submittedName>
        <fullName evidence="3">Permease-like cell division protein FtsX</fullName>
    </submittedName>
</protein>
<feature type="transmembrane region" description="Helical" evidence="1">
    <location>
        <begin position="40"/>
        <end position="59"/>
    </location>
</feature>
<evidence type="ECO:0000259" key="2">
    <source>
        <dbReference type="Pfam" id="PF18075"/>
    </source>
</evidence>
<dbReference type="Gene3D" id="3.30.70.3040">
    <property type="match status" value="1"/>
</dbReference>
<evidence type="ECO:0000313" key="4">
    <source>
        <dbReference type="Proteomes" id="UP001602119"/>
    </source>
</evidence>
<proteinExistence type="predicted"/>
<dbReference type="Proteomes" id="UP001602119">
    <property type="component" value="Unassembled WGS sequence"/>
</dbReference>
<comment type="caution">
    <text evidence="3">The sequence shown here is derived from an EMBL/GenBank/DDBJ whole genome shotgun (WGS) entry which is preliminary data.</text>
</comment>
<dbReference type="InterPro" id="IPR040690">
    <property type="entry name" value="FtsX_ECD"/>
</dbReference>
<dbReference type="Pfam" id="PF18075">
    <property type="entry name" value="FtsX_ECD"/>
    <property type="match status" value="1"/>
</dbReference>
<reference evidence="3 4" key="1">
    <citation type="submission" date="2024-10" db="EMBL/GenBank/DDBJ databases">
        <title>The Natural Products Discovery Center: Release of the First 8490 Sequenced Strains for Exploring Actinobacteria Biosynthetic Diversity.</title>
        <authorList>
            <person name="Kalkreuter E."/>
            <person name="Kautsar S.A."/>
            <person name="Yang D."/>
            <person name="Bader C.D."/>
            <person name="Teijaro C.N."/>
            <person name="Fluegel L."/>
            <person name="Davis C.M."/>
            <person name="Simpson J.R."/>
            <person name="Lauterbach L."/>
            <person name="Steele A.D."/>
            <person name="Gui C."/>
            <person name="Meng S."/>
            <person name="Li G."/>
            <person name="Viehrig K."/>
            <person name="Ye F."/>
            <person name="Su P."/>
            <person name="Kiefer A.F."/>
            <person name="Nichols A."/>
            <person name="Cepeda A.J."/>
            <person name="Yan W."/>
            <person name="Fan B."/>
            <person name="Jiang Y."/>
            <person name="Adhikari A."/>
            <person name="Zheng C.-J."/>
            <person name="Schuster L."/>
            <person name="Cowan T.M."/>
            <person name="Smanski M.J."/>
            <person name="Chevrette M.G."/>
            <person name="De Carvalho L.P.S."/>
            <person name="Shen B."/>
        </authorList>
    </citation>
    <scope>NUCLEOTIDE SEQUENCE [LARGE SCALE GENOMIC DNA]</scope>
    <source>
        <strain evidence="3 4">NPDC001281</strain>
    </source>
</reference>
<feature type="domain" description="FtsX extracellular" evidence="2">
    <location>
        <begin position="90"/>
        <end position="192"/>
    </location>
</feature>
<keyword evidence="1" id="KW-0812">Transmembrane</keyword>
<gene>
    <name evidence="3" type="ORF">ACFY05_04090</name>
</gene>
<organism evidence="3 4">
    <name type="scientific">Microtetraspora fusca</name>
    <dbReference type="NCBI Taxonomy" id="1997"/>
    <lineage>
        <taxon>Bacteria</taxon>
        <taxon>Bacillati</taxon>
        <taxon>Actinomycetota</taxon>
        <taxon>Actinomycetes</taxon>
        <taxon>Streptosporangiales</taxon>
        <taxon>Streptosporangiaceae</taxon>
        <taxon>Microtetraspora</taxon>
    </lineage>
</organism>
<dbReference type="EMBL" id="JBIAXI010000002">
    <property type="protein sequence ID" value="MFF4772016.1"/>
    <property type="molecule type" value="Genomic_DNA"/>
</dbReference>
<keyword evidence="1" id="KW-0472">Membrane</keyword>
<accession>A0ABW6UY81</accession>
<keyword evidence="1" id="KW-1133">Transmembrane helix</keyword>
<keyword evidence="4" id="KW-1185">Reference proteome</keyword>
<evidence type="ECO:0000313" key="3">
    <source>
        <dbReference type="EMBL" id="MFF4772016.1"/>
    </source>
</evidence>
<dbReference type="RefSeq" id="WP_066945660.1">
    <property type="nucleotide sequence ID" value="NZ_BBYK01000060.1"/>
</dbReference>
<name>A0ABW6UY81_MICFU</name>
<sequence>MIEQRLREALSEAAATADLRSVRPLTAPRGRARSTRISRFVVIPAALVAAVSVGVFLLVRPAPPATTAGNPMADSLAQLGLAEADSWKYEIAVFLCKKNGPYPVCKKRAATEDDRRRIKQVLESMPEVGWIQFESRAEAYKKFRATNSDNLLLVQVVKPSDLPESFRVKVLPGADRKAVLRAVEHMPGVSNVVDTVCIVDKARC</sequence>
<evidence type="ECO:0000256" key="1">
    <source>
        <dbReference type="SAM" id="Phobius"/>
    </source>
</evidence>